<sequence length="339" mass="36741">MRLRTPCPATPRAWTVELRSHSGELVLVCRQCPHGPRRVTAAAARSAALAHLAQHARADLRPLHLRICQCHERSCCWHPRHRGCAGPIRLLLARERGGRVWRLADACTACAAATAQAAVVPDTALAALPRLASSAARRRRRQPRGSGERTRVREMLGYLGVALPAGTSACARLLALQCALRMNAQAQVRLPAGLLRSLRLADSPASWRELERARWLRTTSSAANAVVIELLDVTLLSQAPARPDRMQAADWALRAGRPAQVGTAGSLPQLASAYLAAHSLPETGYGLCEFDRMRHDCGIPPTELHGLLDQLVGADLLTSWHVCPDSGDLHWTTGPLGAW</sequence>
<evidence type="ECO:0000313" key="2">
    <source>
        <dbReference type="Proteomes" id="UP001596112"/>
    </source>
</evidence>
<name>A0ABW1BIR3_9ACTN</name>
<accession>A0ABW1BIR3</accession>
<proteinExistence type="predicted"/>
<dbReference type="EMBL" id="JBHSNZ010000052">
    <property type="protein sequence ID" value="MFC5813106.1"/>
    <property type="molecule type" value="Genomic_DNA"/>
</dbReference>
<gene>
    <name evidence="1" type="ORF">ACFQGO_37335</name>
</gene>
<evidence type="ECO:0000313" key="1">
    <source>
        <dbReference type="EMBL" id="MFC5813106.1"/>
    </source>
</evidence>
<reference evidence="2" key="1">
    <citation type="journal article" date="2019" name="Int. J. Syst. Evol. Microbiol.">
        <title>The Global Catalogue of Microorganisms (GCM) 10K type strain sequencing project: providing services to taxonomists for standard genome sequencing and annotation.</title>
        <authorList>
            <consortium name="The Broad Institute Genomics Platform"/>
            <consortium name="The Broad Institute Genome Sequencing Center for Infectious Disease"/>
            <person name="Wu L."/>
            <person name="Ma J."/>
        </authorList>
    </citation>
    <scope>NUCLEOTIDE SEQUENCE [LARGE SCALE GENOMIC DNA]</scope>
    <source>
        <strain evidence="2">JCM 9918</strain>
    </source>
</reference>
<protein>
    <submittedName>
        <fullName evidence="1">Uncharacterized protein</fullName>
    </submittedName>
</protein>
<dbReference type="RefSeq" id="WP_272173119.1">
    <property type="nucleotide sequence ID" value="NZ_JAQOSL010000080.1"/>
</dbReference>
<keyword evidence="2" id="KW-1185">Reference proteome</keyword>
<comment type="caution">
    <text evidence="1">The sequence shown here is derived from an EMBL/GenBank/DDBJ whole genome shotgun (WGS) entry which is preliminary data.</text>
</comment>
<organism evidence="1 2">
    <name type="scientific">Streptomyces heilongjiangensis</name>
    <dbReference type="NCBI Taxonomy" id="945052"/>
    <lineage>
        <taxon>Bacteria</taxon>
        <taxon>Bacillati</taxon>
        <taxon>Actinomycetota</taxon>
        <taxon>Actinomycetes</taxon>
        <taxon>Kitasatosporales</taxon>
        <taxon>Streptomycetaceae</taxon>
        <taxon>Streptomyces</taxon>
    </lineage>
</organism>
<dbReference type="Proteomes" id="UP001596112">
    <property type="component" value="Unassembled WGS sequence"/>
</dbReference>